<evidence type="ECO:0000256" key="4">
    <source>
        <dbReference type="ARBA" id="ARBA00022884"/>
    </source>
</evidence>
<dbReference type="GO" id="GO:0008270">
    <property type="term" value="F:zinc ion binding"/>
    <property type="evidence" value="ECO:0007669"/>
    <property type="project" value="UniProtKB-KW"/>
</dbReference>
<dbReference type="Proteomes" id="UP000436088">
    <property type="component" value="Unassembled WGS sequence"/>
</dbReference>
<keyword evidence="1" id="KW-0479">Metal-binding</keyword>
<dbReference type="GO" id="GO:0003677">
    <property type="term" value="F:DNA binding"/>
    <property type="evidence" value="ECO:0007669"/>
    <property type="project" value="UniProtKB-KW"/>
</dbReference>
<feature type="region of interest" description="Disordered" evidence="6">
    <location>
        <begin position="140"/>
        <end position="163"/>
    </location>
</feature>
<evidence type="ECO:0000256" key="1">
    <source>
        <dbReference type="ARBA" id="ARBA00022723"/>
    </source>
</evidence>
<comment type="caution">
    <text evidence="7">The sequence shown here is derived from an EMBL/GenBank/DDBJ whole genome shotgun (WGS) entry which is preliminary data.</text>
</comment>
<reference evidence="7" key="1">
    <citation type="submission" date="2019-09" db="EMBL/GenBank/DDBJ databases">
        <title>Draft genome information of white flower Hibiscus syriacus.</title>
        <authorList>
            <person name="Kim Y.-M."/>
        </authorList>
    </citation>
    <scope>NUCLEOTIDE SEQUENCE [LARGE SCALE GENOMIC DNA]</scope>
    <source>
        <strain evidence="7">YM2019G1</strain>
    </source>
</reference>
<dbReference type="AlphaFoldDB" id="A0A6A3AFM2"/>
<dbReference type="GO" id="GO:0003723">
    <property type="term" value="F:RNA binding"/>
    <property type="evidence" value="ECO:0007669"/>
    <property type="project" value="UniProtKB-KW"/>
</dbReference>
<keyword evidence="8" id="KW-1185">Reference proteome</keyword>
<evidence type="ECO:0000313" key="7">
    <source>
        <dbReference type="EMBL" id="KAE8702613.1"/>
    </source>
</evidence>
<keyword evidence="4" id="KW-0694">RNA-binding</keyword>
<dbReference type="PANTHER" id="PTHR24009">
    <property type="entry name" value="RNA-BINDING (RRM/RBD/RNP MOTIFS)"/>
    <property type="match status" value="1"/>
</dbReference>
<keyword evidence="5" id="KW-0238">DNA-binding</keyword>
<evidence type="ECO:0000256" key="3">
    <source>
        <dbReference type="ARBA" id="ARBA00022833"/>
    </source>
</evidence>
<evidence type="ECO:0000256" key="5">
    <source>
        <dbReference type="ARBA" id="ARBA00023125"/>
    </source>
</evidence>
<feature type="compositionally biased region" description="Basic and acidic residues" evidence="6">
    <location>
        <begin position="146"/>
        <end position="160"/>
    </location>
</feature>
<organism evidence="7 8">
    <name type="scientific">Hibiscus syriacus</name>
    <name type="common">Rose of Sharon</name>
    <dbReference type="NCBI Taxonomy" id="106335"/>
    <lineage>
        <taxon>Eukaryota</taxon>
        <taxon>Viridiplantae</taxon>
        <taxon>Streptophyta</taxon>
        <taxon>Embryophyta</taxon>
        <taxon>Tracheophyta</taxon>
        <taxon>Spermatophyta</taxon>
        <taxon>Magnoliopsida</taxon>
        <taxon>eudicotyledons</taxon>
        <taxon>Gunneridae</taxon>
        <taxon>Pentapetalae</taxon>
        <taxon>rosids</taxon>
        <taxon>malvids</taxon>
        <taxon>Malvales</taxon>
        <taxon>Malvaceae</taxon>
        <taxon>Malvoideae</taxon>
        <taxon>Hibiscus</taxon>
    </lineage>
</organism>
<keyword evidence="2" id="KW-0863">Zinc-finger</keyword>
<keyword evidence="3" id="KW-0862">Zinc</keyword>
<protein>
    <submittedName>
        <fullName evidence="7">Zinc finger CCCH domain-containing protein 53-like isoform X2</fullName>
    </submittedName>
</protein>
<dbReference type="EMBL" id="VEPZ02001007">
    <property type="protein sequence ID" value="KAE8702613.1"/>
    <property type="molecule type" value="Genomic_DNA"/>
</dbReference>
<proteinExistence type="predicted"/>
<evidence type="ECO:0000256" key="6">
    <source>
        <dbReference type="SAM" id="MobiDB-lite"/>
    </source>
</evidence>
<accession>A0A6A3AFM2</accession>
<evidence type="ECO:0000313" key="8">
    <source>
        <dbReference type="Proteomes" id="UP000436088"/>
    </source>
</evidence>
<sequence>MERGEFSPCGTHTDLDSREPFDLQHGARMFYNAQDMLLRRKLEEQTDLQEALELQNRRLMGLRLLDVKNQHQRGFSSGSPIPSPASSPTFYGQSLVLPQFQSNQGAPQVTHLQSPIAENCSSPMPAISVIVVEKQTASTASSAGKELSDTEENGRDKESPQCEGAWSTTFPIVLLHLPRDNSAFPNAVVEKDGSVSASSANNNWILSTLLSANSALDMPSFNCQIPGYLSGQGTIGMYAGTGGPTCPVGI</sequence>
<dbReference type="PANTHER" id="PTHR24009:SF3">
    <property type="entry name" value="RNA-BINDING (RRM_RBD_RNP MOTIFS) FAMILY PROTEIN-RELATED"/>
    <property type="match status" value="1"/>
</dbReference>
<gene>
    <name evidence="7" type="ORF">F3Y22_tig00110482pilonHSYRG00466</name>
</gene>
<evidence type="ECO:0000256" key="2">
    <source>
        <dbReference type="ARBA" id="ARBA00022771"/>
    </source>
</evidence>
<name>A0A6A3AFM2_HIBSY</name>